<dbReference type="OrthoDB" id="289937at2"/>
<sequence length="120" mass="13071">MDTSSGILFHDPNGLRGLKTEAVKDPSSALLPVARQFESVFLQMMLKSMRDAVPESGLFSSDSEKVYRDMFDNQMAVNLSEKGGIGLAETMVRQLAPSAESQSLQASLRRPDSSSDGTDR</sequence>
<gene>
    <name evidence="5" type="ORF">C5O18_02935</name>
</gene>
<dbReference type="GO" id="GO:0016787">
    <property type="term" value="F:hydrolase activity"/>
    <property type="evidence" value="ECO:0007669"/>
    <property type="project" value="UniProtKB-KW"/>
</dbReference>
<dbReference type="GO" id="GO:0044781">
    <property type="term" value="P:bacterial-type flagellum organization"/>
    <property type="evidence" value="ECO:0007669"/>
    <property type="project" value="UniProtKB-KW"/>
</dbReference>
<keyword evidence="1" id="KW-1005">Bacterial flagellum biogenesis</keyword>
<dbReference type="RefSeq" id="WP_105191370.1">
    <property type="nucleotide sequence ID" value="NZ_PTQZ01000037.1"/>
</dbReference>
<reference evidence="6" key="1">
    <citation type="submission" date="2018-02" db="EMBL/GenBank/DDBJ databases">
        <title>Genome sequencing of Solimonas sp. HR-BB.</title>
        <authorList>
            <person name="Lee Y."/>
            <person name="Jeon C.O."/>
        </authorList>
    </citation>
    <scope>NUCLEOTIDE SEQUENCE [LARGE SCALE GENOMIC DNA]</scope>
    <source>
        <strain evidence="6">HR-E</strain>
    </source>
</reference>
<proteinExistence type="predicted"/>
<dbReference type="PRINTS" id="PR01002">
    <property type="entry name" value="FLGFLGJ"/>
</dbReference>
<feature type="compositionally biased region" description="Basic and acidic residues" evidence="3">
    <location>
        <begin position="109"/>
        <end position="120"/>
    </location>
</feature>
<dbReference type="PANTHER" id="PTHR33308">
    <property type="entry name" value="PEPTIDOGLYCAN HYDROLASE FLGJ"/>
    <property type="match status" value="1"/>
</dbReference>
<dbReference type="GO" id="GO:0071973">
    <property type="term" value="P:bacterial-type flagellum-dependent cell motility"/>
    <property type="evidence" value="ECO:0007669"/>
    <property type="project" value="TreeGrafter"/>
</dbReference>
<dbReference type="EMBL" id="PTQZ01000037">
    <property type="protein sequence ID" value="PQA48903.1"/>
    <property type="molecule type" value="Genomic_DNA"/>
</dbReference>
<organism evidence="5 6">
    <name type="scientific">Amnimonas aquatica</name>
    <dbReference type="NCBI Taxonomy" id="2094561"/>
    <lineage>
        <taxon>Bacteria</taxon>
        <taxon>Pseudomonadati</taxon>
        <taxon>Pseudomonadota</taxon>
        <taxon>Gammaproteobacteria</taxon>
        <taxon>Moraxellales</taxon>
        <taxon>Moraxellaceae</taxon>
        <taxon>Amnimonas</taxon>
    </lineage>
</organism>
<evidence type="ECO:0000259" key="4">
    <source>
        <dbReference type="Pfam" id="PF10135"/>
    </source>
</evidence>
<accession>A0A2P6AU02</accession>
<keyword evidence="2" id="KW-0378">Hydrolase</keyword>
<evidence type="ECO:0000313" key="6">
    <source>
        <dbReference type="Proteomes" id="UP000243900"/>
    </source>
</evidence>
<protein>
    <recommendedName>
        <fullName evidence="4">Flagellar protein FlgJ N-terminal domain-containing protein</fullName>
    </recommendedName>
</protein>
<keyword evidence="6" id="KW-1185">Reference proteome</keyword>
<evidence type="ECO:0000256" key="3">
    <source>
        <dbReference type="SAM" id="MobiDB-lite"/>
    </source>
</evidence>
<feature type="region of interest" description="Disordered" evidence="3">
    <location>
        <begin position="96"/>
        <end position="120"/>
    </location>
</feature>
<evidence type="ECO:0000256" key="2">
    <source>
        <dbReference type="ARBA" id="ARBA00022801"/>
    </source>
</evidence>
<dbReference type="InterPro" id="IPR051056">
    <property type="entry name" value="Glycosyl_Hydrolase_73"/>
</dbReference>
<evidence type="ECO:0000256" key="1">
    <source>
        <dbReference type="ARBA" id="ARBA00022795"/>
    </source>
</evidence>
<dbReference type="InterPro" id="IPR019301">
    <property type="entry name" value="Flagellar_prot_FlgJ_N"/>
</dbReference>
<name>A0A2P6AU02_9GAMM</name>
<dbReference type="AlphaFoldDB" id="A0A2P6AU02"/>
<dbReference type="PANTHER" id="PTHR33308:SF9">
    <property type="entry name" value="PEPTIDOGLYCAN HYDROLASE FLGJ"/>
    <property type="match status" value="1"/>
</dbReference>
<evidence type="ECO:0000313" key="5">
    <source>
        <dbReference type="EMBL" id="PQA48903.1"/>
    </source>
</evidence>
<feature type="domain" description="Flagellar protein FlgJ N-terminal" evidence="4">
    <location>
        <begin position="47"/>
        <end position="94"/>
    </location>
</feature>
<comment type="caution">
    <text evidence="5">The sequence shown here is derived from an EMBL/GenBank/DDBJ whole genome shotgun (WGS) entry which is preliminary data.</text>
</comment>
<dbReference type="Proteomes" id="UP000243900">
    <property type="component" value="Unassembled WGS sequence"/>
</dbReference>
<dbReference type="Pfam" id="PF10135">
    <property type="entry name" value="Rod-binding"/>
    <property type="match status" value="1"/>
</dbReference>